<name>A0A645GD75_9ZZZZ</name>
<reference evidence="2" key="1">
    <citation type="submission" date="2019-08" db="EMBL/GenBank/DDBJ databases">
        <authorList>
            <person name="Kucharzyk K."/>
            <person name="Murdoch R.W."/>
            <person name="Higgins S."/>
            <person name="Loffler F."/>
        </authorList>
    </citation>
    <scope>NUCLEOTIDE SEQUENCE</scope>
</reference>
<dbReference type="EMBL" id="VSSQ01073848">
    <property type="protein sequence ID" value="MPN24858.1"/>
    <property type="molecule type" value="Genomic_DNA"/>
</dbReference>
<feature type="region of interest" description="Disordered" evidence="1">
    <location>
        <begin position="157"/>
        <end position="181"/>
    </location>
</feature>
<gene>
    <name evidence="2" type="ORF">SDC9_172263</name>
</gene>
<evidence type="ECO:0000313" key="2">
    <source>
        <dbReference type="EMBL" id="MPN24858.1"/>
    </source>
</evidence>
<protein>
    <submittedName>
        <fullName evidence="2">Uncharacterized protein</fullName>
    </submittedName>
</protein>
<comment type="caution">
    <text evidence="2">The sequence shown here is derived from an EMBL/GenBank/DDBJ whole genome shotgun (WGS) entry which is preliminary data.</text>
</comment>
<evidence type="ECO:0000256" key="1">
    <source>
        <dbReference type="SAM" id="MobiDB-lite"/>
    </source>
</evidence>
<organism evidence="2">
    <name type="scientific">bioreactor metagenome</name>
    <dbReference type="NCBI Taxonomy" id="1076179"/>
    <lineage>
        <taxon>unclassified sequences</taxon>
        <taxon>metagenomes</taxon>
        <taxon>ecological metagenomes</taxon>
    </lineage>
</organism>
<accession>A0A645GD75</accession>
<dbReference type="AlphaFoldDB" id="A0A645GD75"/>
<proteinExistence type="predicted"/>
<sequence>MHRNHGFVLALVETERARVRHIPVGPAFGEEAEPLLFVAEPHHRVIAQRARAVGQFAGDLAAPAGAGRAVEVLGEFGRQRVADGDVVQRGLGFDGDRIPLYAVVFEPGLFADLRRGVAAGGGKFDPVGLGRSDGEAFRRHRLPVDQELGGSQEQLFAEAGDGRRQQRFAPDIGSAGERGFK</sequence>